<feature type="domain" description="AB hydrolase-1" evidence="2">
    <location>
        <begin position="100"/>
        <end position="227"/>
    </location>
</feature>
<dbReference type="Proteomes" id="UP000247498">
    <property type="component" value="Unassembled WGS sequence"/>
</dbReference>
<dbReference type="EMBL" id="BDRX01000043">
    <property type="protein sequence ID" value="GBF93665.1"/>
    <property type="molecule type" value="Genomic_DNA"/>
</dbReference>
<name>A0A2V0P995_9CHLO</name>
<dbReference type="InterPro" id="IPR029058">
    <property type="entry name" value="AB_hydrolase_fold"/>
</dbReference>
<feature type="region of interest" description="Disordered" evidence="1">
    <location>
        <begin position="1"/>
        <end position="20"/>
    </location>
</feature>
<comment type="caution">
    <text evidence="3">The sequence shown here is derived from an EMBL/GenBank/DDBJ whole genome shotgun (WGS) entry which is preliminary data.</text>
</comment>
<dbReference type="STRING" id="307507.A0A2V0P995"/>
<dbReference type="OrthoDB" id="19657at2759"/>
<dbReference type="PANTHER" id="PTHR43433">
    <property type="entry name" value="HYDROLASE, ALPHA/BETA FOLD FAMILY PROTEIN"/>
    <property type="match status" value="1"/>
</dbReference>
<dbReference type="InParanoid" id="A0A2V0P995"/>
<dbReference type="Gene3D" id="3.40.50.1820">
    <property type="entry name" value="alpha/beta hydrolase"/>
    <property type="match status" value="2"/>
</dbReference>
<evidence type="ECO:0000313" key="3">
    <source>
        <dbReference type="EMBL" id="GBF93665.1"/>
    </source>
</evidence>
<feature type="compositionally biased region" description="Low complexity" evidence="1">
    <location>
        <begin position="43"/>
        <end position="58"/>
    </location>
</feature>
<dbReference type="InterPro" id="IPR050471">
    <property type="entry name" value="AB_hydrolase"/>
</dbReference>
<feature type="region of interest" description="Disordered" evidence="1">
    <location>
        <begin position="43"/>
        <end position="93"/>
    </location>
</feature>
<keyword evidence="4" id="KW-1185">Reference proteome</keyword>
<evidence type="ECO:0000313" key="4">
    <source>
        <dbReference type="Proteomes" id="UP000247498"/>
    </source>
</evidence>
<dbReference type="InterPro" id="IPR000073">
    <property type="entry name" value="AB_hydrolase_1"/>
</dbReference>
<feature type="compositionally biased region" description="Low complexity" evidence="1">
    <location>
        <begin position="68"/>
        <end position="93"/>
    </location>
</feature>
<dbReference type="PANTHER" id="PTHR43433:SF5">
    <property type="entry name" value="AB HYDROLASE-1 DOMAIN-CONTAINING PROTEIN"/>
    <property type="match status" value="1"/>
</dbReference>
<reference evidence="3 4" key="1">
    <citation type="journal article" date="2018" name="Sci. Rep.">
        <title>Raphidocelis subcapitata (=Pseudokirchneriella subcapitata) provides an insight into genome evolution and environmental adaptations in the Sphaeropleales.</title>
        <authorList>
            <person name="Suzuki S."/>
            <person name="Yamaguchi H."/>
            <person name="Nakajima N."/>
            <person name="Kawachi M."/>
        </authorList>
    </citation>
    <scope>NUCLEOTIDE SEQUENCE [LARGE SCALE GENOMIC DNA]</scope>
    <source>
        <strain evidence="3 4">NIES-35</strain>
    </source>
</reference>
<feature type="compositionally biased region" description="Gly residues" evidence="1">
    <location>
        <begin position="281"/>
        <end position="295"/>
    </location>
</feature>
<gene>
    <name evidence="3" type="ORF">Rsub_06768</name>
</gene>
<accession>A0A2V0P995</accession>
<dbReference type="Pfam" id="PF00561">
    <property type="entry name" value="Abhydrolase_1"/>
    <property type="match status" value="1"/>
</dbReference>
<sequence length="573" mass="55403">MTEPGEGSQGGAALTPSATGRLQTDADVHIYYELYSWPGPTAADGPAAAAAAAACPQQQPQPGPPGPDSAATAAAAAADASAPAAASAPADEPQQEPARVLLIMGVAATCTAWHTQIEALLARAAALGRPVEIAAFDNRGVGRSSAPRDRGAYGSDTMARDAAALLDGLGWRRAHIVGFSMGSMIAAKLAASVAPGRVQSLVLIGATGGGMLSLPRNWHALRHSMRAMTARSLVARARADLRLHFTKRTLHSASSCASTCSSLSAVPPASPPPPSPLSSVDGGGGGGSGGGGGGRCEPASPLVRGSVGAGVGGSSGSFSGSPTASGGSIGGGRGPGSAAGGSIGGGRGPGSAAGGSGGGSATGGGLSRSPTPRRQKEDLIDEYVAHARATPPQTKHGLLGQLSAVWQHRLSAADRAVLAGGGGFPVLLIHGLKDKIAPASYAQRLARDIGAGLALLPGAHVVMRESAKEVNALLFDFVFGDPPPSPRRAVAPIPVRAILRAASRTALAALVGGGGGGGGGEGAAAAGGAKAGAAQGEGAVIAASASAVGGGGASKAPARAAVLAVAASGTQAR</sequence>
<dbReference type="SUPFAM" id="SSF53474">
    <property type="entry name" value="alpha/beta-Hydrolases"/>
    <property type="match status" value="1"/>
</dbReference>
<evidence type="ECO:0000256" key="1">
    <source>
        <dbReference type="SAM" id="MobiDB-lite"/>
    </source>
</evidence>
<evidence type="ECO:0000259" key="2">
    <source>
        <dbReference type="Pfam" id="PF00561"/>
    </source>
</evidence>
<dbReference type="AlphaFoldDB" id="A0A2V0P995"/>
<proteinExistence type="predicted"/>
<protein>
    <recommendedName>
        <fullName evidence="2">AB hydrolase-1 domain-containing protein</fullName>
    </recommendedName>
</protein>
<feature type="compositionally biased region" description="Gly residues" evidence="1">
    <location>
        <begin position="327"/>
        <end position="366"/>
    </location>
</feature>
<feature type="region of interest" description="Disordered" evidence="1">
    <location>
        <begin position="261"/>
        <end position="375"/>
    </location>
</feature>
<organism evidence="3 4">
    <name type="scientific">Raphidocelis subcapitata</name>
    <dbReference type="NCBI Taxonomy" id="307507"/>
    <lineage>
        <taxon>Eukaryota</taxon>
        <taxon>Viridiplantae</taxon>
        <taxon>Chlorophyta</taxon>
        <taxon>core chlorophytes</taxon>
        <taxon>Chlorophyceae</taxon>
        <taxon>CS clade</taxon>
        <taxon>Sphaeropleales</taxon>
        <taxon>Selenastraceae</taxon>
        <taxon>Raphidocelis</taxon>
    </lineage>
</organism>
<feature type="compositionally biased region" description="Low complexity" evidence="1">
    <location>
        <begin position="316"/>
        <end position="326"/>
    </location>
</feature>